<evidence type="ECO:0000256" key="2">
    <source>
        <dbReference type="ARBA" id="ARBA00022729"/>
    </source>
</evidence>
<dbReference type="Proteomes" id="UP001144805">
    <property type="component" value="Unassembled WGS sequence"/>
</dbReference>
<feature type="domain" description="Outer membrane protein beta-barrel" evidence="7">
    <location>
        <begin position="30"/>
        <end position="265"/>
    </location>
</feature>
<keyword evidence="4" id="KW-0998">Cell outer membrane</keyword>
<dbReference type="PANTHER" id="PTHR34001">
    <property type="entry name" value="BLL7405 PROTEIN"/>
    <property type="match status" value="1"/>
</dbReference>
<dbReference type="EMBL" id="JAPKNK010000002">
    <property type="protein sequence ID" value="MCX5568432.1"/>
    <property type="molecule type" value="Genomic_DNA"/>
</dbReference>
<sequence length="265" mass="27350">MTASKLALLATTLLVASPALAADLTYEPAAAPVAAAAPFSWTGFYIGLNAGYGWGDIDTTENSMTTTGRLVGIGQGTFNPAQTFPGADSSSSVDGILGGAQIGYNYQVDSWVFGAEADYQAADLKTSSSFLGSVQGPYYQTSAELQSFGTLRARVGYAIDNVLIYGTGGLAVGQAKAGLSVQGGVPGAFTGPEFSQSNSKTMVGYAIGAGAEWAIAHSNWSVKAEYLYTDFGSKTFDFDFGAGDKASSRGDVSASIVRAGLNYRF</sequence>
<organism evidence="8 9">
    <name type="scientific">Kaistia nematophila</name>
    <dbReference type="NCBI Taxonomy" id="2994654"/>
    <lineage>
        <taxon>Bacteria</taxon>
        <taxon>Pseudomonadati</taxon>
        <taxon>Pseudomonadota</taxon>
        <taxon>Alphaproteobacteria</taxon>
        <taxon>Hyphomicrobiales</taxon>
        <taxon>Kaistiaceae</taxon>
        <taxon>Kaistia</taxon>
    </lineage>
</organism>
<dbReference type="GO" id="GO:0009279">
    <property type="term" value="C:cell outer membrane"/>
    <property type="evidence" value="ECO:0007669"/>
    <property type="project" value="UniProtKB-SubCell"/>
</dbReference>
<keyword evidence="9" id="KW-1185">Reference proteome</keyword>
<dbReference type="Pfam" id="PF13505">
    <property type="entry name" value="OMP_b-brl"/>
    <property type="match status" value="1"/>
</dbReference>
<evidence type="ECO:0000313" key="8">
    <source>
        <dbReference type="EMBL" id="MCX5568432.1"/>
    </source>
</evidence>
<dbReference type="PANTHER" id="PTHR34001:SF3">
    <property type="entry name" value="BLL7405 PROTEIN"/>
    <property type="match status" value="1"/>
</dbReference>
<dbReference type="AlphaFoldDB" id="A0A9X3E0T3"/>
<dbReference type="InterPro" id="IPR027385">
    <property type="entry name" value="Beta-barrel_OMP"/>
</dbReference>
<dbReference type="SUPFAM" id="SSF56925">
    <property type="entry name" value="OMPA-like"/>
    <property type="match status" value="1"/>
</dbReference>
<dbReference type="InterPro" id="IPR051692">
    <property type="entry name" value="OMP-like"/>
</dbReference>
<evidence type="ECO:0000256" key="3">
    <source>
        <dbReference type="ARBA" id="ARBA00023136"/>
    </source>
</evidence>
<name>A0A9X3E0T3_9HYPH</name>
<dbReference type="InterPro" id="IPR011250">
    <property type="entry name" value="OMP/PagP_B-barrel"/>
</dbReference>
<protein>
    <submittedName>
        <fullName evidence="8">Porin family protein</fullName>
    </submittedName>
</protein>
<feature type="signal peptide" evidence="6">
    <location>
        <begin position="1"/>
        <end position="21"/>
    </location>
</feature>
<proteinExistence type="inferred from homology"/>
<accession>A0A9X3E0T3</accession>
<keyword evidence="2 6" id="KW-0732">Signal</keyword>
<evidence type="ECO:0000256" key="4">
    <source>
        <dbReference type="ARBA" id="ARBA00023237"/>
    </source>
</evidence>
<evidence type="ECO:0000256" key="5">
    <source>
        <dbReference type="ARBA" id="ARBA00038306"/>
    </source>
</evidence>
<evidence type="ECO:0000313" key="9">
    <source>
        <dbReference type="Proteomes" id="UP001144805"/>
    </source>
</evidence>
<evidence type="ECO:0000256" key="6">
    <source>
        <dbReference type="SAM" id="SignalP"/>
    </source>
</evidence>
<evidence type="ECO:0000259" key="7">
    <source>
        <dbReference type="Pfam" id="PF13505"/>
    </source>
</evidence>
<comment type="similarity">
    <text evidence="5">Belongs to the Omp25/RopB family.</text>
</comment>
<evidence type="ECO:0000256" key="1">
    <source>
        <dbReference type="ARBA" id="ARBA00004442"/>
    </source>
</evidence>
<gene>
    <name evidence="8" type="ORF">OSH07_04430</name>
</gene>
<comment type="subcellular location">
    <subcellularLocation>
        <location evidence="1">Cell outer membrane</location>
    </subcellularLocation>
</comment>
<dbReference type="Gene3D" id="2.40.160.20">
    <property type="match status" value="1"/>
</dbReference>
<reference evidence="8" key="1">
    <citation type="submission" date="2022-11" db="EMBL/GenBank/DDBJ databases">
        <title>Biodiversity and phylogenetic relationships of bacteria.</title>
        <authorList>
            <person name="Machado R.A.R."/>
            <person name="Bhat A."/>
            <person name="Loulou A."/>
            <person name="Kallel S."/>
        </authorList>
    </citation>
    <scope>NUCLEOTIDE SEQUENCE</scope>
    <source>
        <strain evidence="8">K-TC2</strain>
    </source>
</reference>
<keyword evidence="3" id="KW-0472">Membrane</keyword>
<comment type="caution">
    <text evidence="8">The sequence shown here is derived from an EMBL/GenBank/DDBJ whole genome shotgun (WGS) entry which is preliminary data.</text>
</comment>
<feature type="chain" id="PRO_5040754166" evidence="6">
    <location>
        <begin position="22"/>
        <end position="265"/>
    </location>
</feature>
<dbReference type="RefSeq" id="WP_266337414.1">
    <property type="nucleotide sequence ID" value="NZ_JAPKNK010000002.1"/>
</dbReference>